<accession>A0A1F8CSL2</accession>
<protein>
    <submittedName>
        <fullName evidence="2">Uncharacterized protein</fullName>
    </submittedName>
</protein>
<evidence type="ECO:0000313" key="2">
    <source>
        <dbReference type="EMBL" id="OGM79327.1"/>
    </source>
</evidence>
<gene>
    <name evidence="2" type="ORF">A2382_00915</name>
</gene>
<dbReference type="Proteomes" id="UP000178999">
    <property type="component" value="Unassembled WGS sequence"/>
</dbReference>
<keyword evidence="1" id="KW-0472">Membrane</keyword>
<dbReference type="EMBL" id="MGHY01000018">
    <property type="protein sequence ID" value="OGM79327.1"/>
    <property type="molecule type" value="Genomic_DNA"/>
</dbReference>
<evidence type="ECO:0000256" key="1">
    <source>
        <dbReference type="SAM" id="Phobius"/>
    </source>
</evidence>
<reference evidence="2 3" key="1">
    <citation type="journal article" date="2016" name="Nat. Commun.">
        <title>Thousands of microbial genomes shed light on interconnected biogeochemical processes in an aquifer system.</title>
        <authorList>
            <person name="Anantharaman K."/>
            <person name="Brown C.T."/>
            <person name="Hug L.A."/>
            <person name="Sharon I."/>
            <person name="Castelle C.J."/>
            <person name="Probst A.J."/>
            <person name="Thomas B.C."/>
            <person name="Singh A."/>
            <person name="Wilkins M.J."/>
            <person name="Karaoz U."/>
            <person name="Brodie E.L."/>
            <person name="Williams K.H."/>
            <person name="Hubbard S.S."/>
            <person name="Banfield J.F."/>
        </authorList>
    </citation>
    <scope>NUCLEOTIDE SEQUENCE [LARGE SCALE GENOMIC DNA]</scope>
</reference>
<keyword evidence="1" id="KW-1133">Transmembrane helix</keyword>
<name>A0A1F8CSL2_9BACT</name>
<dbReference type="AlphaFoldDB" id="A0A1F8CSL2"/>
<evidence type="ECO:0000313" key="3">
    <source>
        <dbReference type="Proteomes" id="UP000178999"/>
    </source>
</evidence>
<feature type="transmembrane region" description="Helical" evidence="1">
    <location>
        <begin position="6"/>
        <end position="25"/>
    </location>
</feature>
<organism evidence="2 3">
    <name type="scientific">Candidatus Woesebacteria bacterium RIFOXYB1_FULL_38_16</name>
    <dbReference type="NCBI Taxonomy" id="1802538"/>
    <lineage>
        <taxon>Bacteria</taxon>
        <taxon>Candidatus Woeseibacteriota</taxon>
    </lineage>
</organism>
<sequence length="243" mass="26891">MKKYWPIGLFVLGLVILGLVYFFVIRTKGDKSTVLEDEVVAEIPFEKRPVVSLTPTEDGHYLKLKIDSLVVEAESLDYELLYQTKAGITQGVPGIIKMKGQKSAETDLLLGSESSGKFRYDEGVEEGTLTLRFRDSKGKLIGKLMTDFHMQTMVSELNSLDGKFTMSLSGKQNDFVIVMETFGAYEKLPGKLLAGPYGVFSSGDKMEGEVKLEGVVYVWNNGWKKAEGSVMGEIFVGVASEEK</sequence>
<comment type="caution">
    <text evidence="2">The sequence shown here is derived from an EMBL/GenBank/DDBJ whole genome shotgun (WGS) entry which is preliminary data.</text>
</comment>
<proteinExistence type="predicted"/>
<keyword evidence="1" id="KW-0812">Transmembrane</keyword>